<keyword evidence="5 6" id="KW-0411">Iron-sulfur</keyword>
<evidence type="ECO:0000259" key="7">
    <source>
        <dbReference type="Pfam" id="PF01883"/>
    </source>
</evidence>
<dbReference type="PANTHER" id="PTHR42961:SF2">
    <property type="entry name" value="IRON-SULFUR PROTEIN NUBPL"/>
    <property type="match status" value="1"/>
</dbReference>
<gene>
    <name evidence="8" type="ORF">ABIQ69_06190</name>
</gene>
<keyword evidence="2 6" id="KW-0547">Nucleotide-binding</keyword>
<dbReference type="RefSeq" id="WP_350349970.1">
    <property type="nucleotide sequence ID" value="NZ_CP158374.1"/>
</dbReference>
<sequence>MPPLPDPAPDRASLEARVHAALGAVVDPEIRRPITELDMVGGVTADDAGRVRVDVRLTIVGCPASDRIERDAREAAETVVGRGNAEVVLSVMTPEQRAALTERLRGGRAARGNPFGPGTLTRVIAITSGKGGVGKSTLTANLAVALAARGLAVGLVDADVHGFSIPALLGLVDEHGNAARPTRVDDMILPPVAHGVKVISIGMFVEPAEPGGRASSVAVAWRGPMLHRTLSQFLTDVYFGDLDVLLVDLPPGTGDVAISLGQLLPNAEVVVVTTPQPAAADVAERSGVVARQTGQRVVGVVENMAAFTSADGALIDLFGAGGGAEVARRLSEGQPEAVPLLASVPLSVALRQGGDAGTPVVATAPDDPAARAIEQVAAALAARPRSLQGRRLDVSVR</sequence>
<dbReference type="GO" id="GO:0046872">
    <property type="term" value="F:metal ion binding"/>
    <property type="evidence" value="ECO:0007669"/>
    <property type="project" value="UniProtKB-KW"/>
</dbReference>
<evidence type="ECO:0000313" key="8">
    <source>
        <dbReference type="EMBL" id="XBX83969.1"/>
    </source>
</evidence>
<name>A0AAU7WBW3_9MICO</name>
<evidence type="ECO:0000256" key="3">
    <source>
        <dbReference type="ARBA" id="ARBA00022840"/>
    </source>
</evidence>
<evidence type="ECO:0000256" key="5">
    <source>
        <dbReference type="ARBA" id="ARBA00023014"/>
    </source>
</evidence>
<dbReference type="InterPro" id="IPR034904">
    <property type="entry name" value="FSCA_dom_sf"/>
</dbReference>
<evidence type="ECO:0000256" key="2">
    <source>
        <dbReference type="ARBA" id="ARBA00022741"/>
    </source>
</evidence>
<dbReference type="CDD" id="cd02037">
    <property type="entry name" value="Mrp_NBP35"/>
    <property type="match status" value="1"/>
</dbReference>
<proteinExistence type="inferred from homology"/>
<dbReference type="Gene3D" id="3.30.300.130">
    <property type="entry name" value="Fe-S cluster assembly (FSCA)"/>
    <property type="match status" value="1"/>
</dbReference>
<dbReference type="GO" id="GO:0051539">
    <property type="term" value="F:4 iron, 4 sulfur cluster binding"/>
    <property type="evidence" value="ECO:0007669"/>
    <property type="project" value="TreeGrafter"/>
</dbReference>
<dbReference type="GO" id="GO:0016226">
    <property type="term" value="P:iron-sulfur cluster assembly"/>
    <property type="evidence" value="ECO:0007669"/>
    <property type="project" value="InterPro"/>
</dbReference>
<evidence type="ECO:0000256" key="1">
    <source>
        <dbReference type="ARBA" id="ARBA00022723"/>
    </source>
</evidence>
<comment type="subunit">
    <text evidence="6">Homodimer.</text>
</comment>
<dbReference type="GO" id="GO:0005524">
    <property type="term" value="F:ATP binding"/>
    <property type="evidence" value="ECO:0007669"/>
    <property type="project" value="UniProtKB-UniRule"/>
</dbReference>
<dbReference type="HAMAP" id="MF_02040">
    <property type="entry name" value="Mrp_NBP35"/>
    <property type="match status" value="1"/>
</dbReference>
<organism evidence="8">
    <name type="scientific">Agromyces sp. G08B096</name>
    <dbReference type="NCBI Taxonomy" id="3156399"/>
    <lineage>
        <taxon>Bacteria</taxon>
        <taxon>Bacillati</taxon>
        <taxon>Actinomycetota</taxon>
        <taxon>Actinomycetes</taxon>
        <taxon>Micrococcales</taxon>
        <taxon>Microbacteriaceae</taxon>
        <taxon>Agromyces</taxon>
    </lineage>
</organism>
<dbReference type="Pfam" id="PF01883">
    <property type="entry name" value="FeS_assembly_P"/>
    <property type="match status" value="1"/>
</dbReference>
<dbReference type="InterPro" id="IPR027417">
    <property type="entry name" value="P-loop_NTPase"/>
</dbReference>
<dbReference type="InterPro" id="IPR033756">
    <property type="entry name" value="YlxH/NBP35"/>
</dbReference>
<dbReference type="PANTHER" id="PTHR42961">
    <property type="entry name" value="IRON-SULFUR PROTEIN NUBPL"/>
    <property type="match status" value="1"/>
</dbReference>
<dbReference type="SUPFAM" id="SSF117916">
    <property type="entry name" value="Fe-S cluster assembly (FSCA) domain-like"/>
    <property type="match status" value="1"/>
</dbReference>
<accession>A0AAU7WBW3</accession>
<dbReference type="InterPro" id="IPR019591">
    <property type="entry name" value="Mrp/NBP35_ATP-bd"/>
</dbReference>
<dbReference type="Pfam" id="PF10609">
    <property type="entry name" value="ParA"/>
    <property type="match status" value="1"/>
</dbReference>
<dbReference type="GO" id="GO:0140663">
    <property type="term" value="F:ATP-dependent FeS chaperone activity"/>
    <property type="evidence" value="ECO:0007669"/>
    <property type="project" value="InterPro"/>
</dbReference>
<feature type="binding site" evidence="6">
    <location>
        <begin position="129"/>
        <end position="136"/>
    </location>
    <ligand>
        <name>ATP</name>
        <dbReference type="ChEBI" id="CHEBI:30616"/>
    </ligand>
</feature>
<dbReference type="InterPro" id="IPR002744">
    <property type="entry name" value="MIP18-like"/>
</dbReference>
<keyword evidence="1 6" id="KW-0479">Metal-binding</keyword>
<protein>
    <recommendedName>
        <fullName evidence="6">Iron-sulfur cluster carrier protein</fullName>
    </recommendedName>
</protein>
<evidence type="ECO:0000256" key="4">
    <source>
        <dbReference type="ARBA" id="ARBA00023004"/>
    </source>
</evidence>
<keyword evidence="4 6" id="KW-0408">Iron</keyword>
<evidence type="ECO:0000256" key="6">
    <source>
        <dbReference type="HAMAP-Rule" id="MF_02040"/>
    </source>
</evidence>
<comment type="function">
    <text evidence="6">Binds and transfers iron-sulfur (Fe-S) clusters to target apoproteins. Can hydrolyze ATP.</text>
</comment>
<dbReference type="InterPro" id="IPR044304">
    <property type="entry name" value="NUBPL-like"/>
</dbReference>
<dbReference type="GO" id="GO:0016887">
    <property type="term" value="F:ATP hydrolysis activity"/>
    <property type="evidence" value="ECO:0007669"/>
    <property type="project" value="UniProtKB-UniRule"/>
</dbReference>
<dbReference type="Gene3D" id="3.40.50.300">
    <property type="entry name" value="P-loop containing nucleotide triphosphate hydrolases"/>
    <property type="match status" value="1"/>
</dbReference>
<reference evidence="8" key="1">
    <citation type="submission" date="2024-05" db="EMBL/GenBank/DDBJ databases">
        <authorList>
            <person name="Yu L."/>
        </authorList>
    </citation>
    <scope>NUCLEOTIDE SEQUENCE</scope>
    <source>
        <strain evidence="8">G08B096</strain>
    </source>
</reference>
<dbReference type="SUPFAM" id="SSF52540">
    <property type="entry name" value="P-loop containing nucleoside triphosphate hydrolases"/>
    <property type="match status" value="1"/>
</dbReference>
<keyword evidence="3 6" id="KW-0067">ATP-binding</keyword>
<dbReference type="EMBL" id="CP158374">
    <property type="protein sequence ID" value="XBX83969.1"/>
    <property type="molecule type" value="Genomic_DNA"/>
</dbReference>
<comment type="similarity">
    <text evidence="6">Belongs to the Mrp/NBP35 ATP-binding proteins family.</text>
</comment>
<keyword evidence="6" id="KW-0378">Hydrolase</keyword>
<dbReference type="AlphaFoldDB" id="A0AAU7WBW3"/>
<feature type="domain" description="MIP18 family-like" evidence="7">
    <location>
        <begin position="15"/>
        <end position="87"/>
    </location>
</feature>